<accession>A0ACC3DZG4</accession>
<sequence length="187" mass="21371">MGIFNFKPTSTADIEKKQERAAYLKDAQNKACELFREIVRDLLRPGITKKSIKSEIHTLGFERHGVRTNWHKQTVRSSPHTLLPYKENPSECIIQEDDILFVDLGTVFEAWEADFGRTSVFGDDPAKKKLRDTLEPIWDAVKARYVQNPDMTGEQLFDTACEKARKVVSSFGGKHSRHVVGNFPHEP</sequence>
<gene>
    <name evidence="1" type="ORF">LTS18_010386</name>
</gene>
<comment type="caution">
    <text evidence="1">The sequence shown here is derived from an EMBL/GenBank/DDBJ whole genome shotgun (WGS) entry which is preliminary data.</text>
</comment>
<protein>
    <submittedName>
        <fullName evidence="1">Uncharacterized protein</fullName>
    </submittedName>
</protein>
<proteinExistence type="predicted"/>
<evidence type="ECO:0000313" key="2">
    <source>
        <dbReference type="Proteomes" id="UP001186974"/>
    </source>
</evidence>
<keyword evidence="2" id="KW-1185">Reference proteome</keyword>
<reference evidence="1" key="1">
    <citation type="submission" date="2024-09" db="EMBL/GenBank/DDBJ databases">
        <title>Black Yeasts Isolated from many extreme environments.</title>
        <authorList>
            <person name="Coleine C."/>
            <person name="Stajich J.E."/>
            <person name="Selbmann L."/>
        </authorList>
    </citation>
    <scope>NUCLEOTIDE SEQUENCE</scope>
    <source>
        <strain evidence="1">CCFEE 5737</strain>
    </source>
</reference>
<dbReference type="EMBL" id="JAWDJW010000029">
    <property type="protein sequence ID" value="KAK3081955.1"/>
    <property type="molecule type" value="Genomic_DNA"/>
</dbReference>
<evidence type="ECO:0000313" key="1">
    <source>
        <dbReference type="EMBL" id="KAK3081955.1"/>
    </source>
</evidence>
<dbReference type="Proteomes" id="UP001186974">
    <property type="component" value="Unassembled WGS sequence"/>
</dbReference>
<name>A0ACC3DZG4_9PEZI</name>
<organism evidence="1 2">
    <name type="scientific">Coniosporium uncinatum</name>
    <dbReference type="NCBI Taxonomy" id="93489"/>
    <lineage>
        <taxon>Eukaryota</taxon>
        <taxon>Fungi</taxon>
        <taxon>Dikarya</taxon>
        <taxon>Ascomycota</taxon>
        <taxon>Pezizomycotina</taxon>
        <taxon>Dothideomycetes</taxon>
        <taxon>Dothideomycetes incertae sedis</taxon>
        <taxon>Coniosporium</taxon>
    </lineage>
</organism>